<keyword evidence="4" id="KW-0479">Metal-binding</keyword>
<protein>
    <recommendedName>
        <fullName evidence="15">Protein CHROMOSOME TRANSMISSION FIDELITY 7</fullName>
    </recommendedName>
</protein>
<dbReference type="Pfam" id="PF13880">
    <property type="entry name" value="Acetyltransf_13"/>
    <property type="match status" value="1"/>
</dbReference>
<dbReference type="GO" id="GO:0007064">
    <property type="term" value="P:mitotic sister chromatid cohesion"/>
    <property type="evidence" value="ECO:0007669"/>
    <property type="project" value="TreeGrafter"/>
</dbReference>
<proteinExistence type="inferred from homology"/>
<reference evidence="13 14" key="1">
    <citation type="journal article" date="2023" name="BMC Biotechnol.">
        <title>Vitis rotundifolia cv Carlos genome sequencing.</title>
        <authorList>
            <person name="Huff M."/>
            <person name="Hulse-Kemp A."/>
            <person name="Scheffler B."/>
            <person name="Youngblood R."/>
            <person name="Simpson S."/>
            <person name="Babiker E."/>
            <person name="Staton M."/>
        </authorList>
    </citation>
    <scope>NUCLEOTIDE SEQUENCE [LARGE SCALE GENOMIC DNA]</scope>
    <source>
        <tissue evidence="13">Leaf</tissue>
    </source>
</reference>
<dbReference type="InterPro" id="IPR028009">
    <property type="entry name" value="ESCO_Acetyltransf_dom"/>
</dbReference>
<dbReference type="EMBL" id="JARBHA010000003">
    <property type="protein sequence ID" value="KAJ9705200.1"/>
    <property type="molecule type" value="Genomic_DNA"/>
</dbReference>
<evidence type="ECO:0000259" key="11">
    <source>
        <dbReference type="Pfam" id="PF13878"/>
    </source>
</evidence>
<keyword evidence="14" id="KW-1185">Reference proteome</keyword>
<evidence type="ECO:0000256" key="4">
    <source>
        <dbReference type="ARBA" id="ARBA00022723"/>
    </source>
</evidence>
<keyword evidence="3" id="KW-0808">Transferase</keyword>
<dbReference type="Proteomes" id="UP001168098">
    <property type="component" value="Unassembled WGS sequence"/>
</dbReference>
<feature type="compositionally biased region" description="Low complexity" evidence="10">
    <location>
        <begin position="1"/>
        <end position="15"/>
    </location>
</feature>
<sequence>MQAKISSFFKPSSAPKSPPIFDDDDDADDETTPFSAMEEPPIFGDDNETTSFWEKEPKVVITYKRRAPNPDWEKSETDGGLIAETMKKPIVVDSSLPSRTLLNKKRSYAQFHLELGQSDFLLHSCSTCGLKYSPGDEGDEQVHKAFHKNYTHGIQFKGWRNERIIRIPSAGGGRIILVLDGDPPAQKNKVHEVVKMMEIELGGGWIFHKNCKVYLFISSQRVAGCLVAEPIKKAYKILSSSADERSNDTSSKEARPNSNTLQFGTVSFQREVIKRAPSVNSCEVLDGTPNGPVVCENEAVPATCGIRAIWVTPSNRRKHIASQLLDAVRKSFCMGFVLKSSQLAFSQPTSAGMALASNYFGSGSFLVYKTNKS</sequence>
<feature type="compositionally biased region" description="Acidic residues" evidence="10">
    <location>
        <begin position="21"/>
        <end position="31"/>
    </location>
</feature>
<comment type="similarity">
    <text evidence="2">Belongs to the acetyltransferase family. ECO subfamily.</text>
</comment>
<gene>
    <name evidence="13" type="ORF">PVL29_003320</name>
</gene>
<keyword evidence="7" id="KW-0539">Nucleus</keyword>
<keyword evidence="9" id="KW-0012">Acyltransferase</keyword>
<dbReference type="GO" id="GO:0008270">
    <property type="term" value="F:zinc ion binding"/>
    <property type="evidence" value="ECO:0007669"/>
    <property type="project" value="UniProtKB-KW"/>
</dbReference>
<dbReference type="GO" id="GO:0061733">
    <property type="term" value="F:protein-lysine-acetyltransferase activity"/>
    <property type="evidence" value="ECO:0007669"/>
    <property type="project" value="TreeGrafter"/>
</dbReference>
<dbReference type="GO" id="GO:0000785">
    <property type="term" value="C:chromatin"/>
    <property type="evidence" value="ECO:0007669"/>
    <property type="project" value="TreeGrafter"/>
</dbReference>
<evidence type="ECO:0000256" key="3">
    <source>
        <dbReference type="ARBA" id="ARBA00022679"/>
    </source>
</evidence>
<evidence type="ECO:0000313" key="14">
    <source>
        <dbReference type="Proteomes" id="UP001168098"/>
    </source>
</evidence>
<evidence type="ECO:0000256" key="1">
    <source>
        <dbReference type="ARBA" id="ARBA00004123"/>
    </source>
</evidence>
<name>A0AA39ADT4_VITRO</name>
<dbReference type="PANTHER" id="PTHR45884">
    <property type="entry name" value="N-ACETYLTRANSFERASE ECO"/>
    <property type="match status" value="1"/>
</dbReference>
<keyword evidence="5" id="KW-0863">Zinc-finger</keyword>
<feature type="domain" description="N-acetyltransferase ESCO zinc-finger" evidence="11">
    <location>
        <begin position="110"/>
        <end position="149"/>
    </location>
</feature>
<dbReference type="PANTHER" id="PTHR45884:SF2">
    <property type="entry name" value="N-ACETYLTRANSFERASE ECO"/>
    <property type="match status" value="1"/>
</dbReference>
<feature type="domain" description="N-acetyltransferase ESCO acetyl-transferase" evidence="12">
    <location>
        <begin position="300"/>
        <end position="368"/>
    </location>
</feature>
<evidence type="ECO:0000256" key="7">
    <source>
        <dbReference type="ARBA" id="ARBA00023242"/>
    </source>
</evidence>
<evidence type="ECO:0000313" key="13">
    <source>
        <dbReference type="EMBL" id="KAJ9705200.1"/>
    </source>
</evidence>
<organism evidence="13 14">
    <name type="scientific">Vitis rotundifolia</name>
    <name type="common">Muscadine grape</name>
    <dbReference type="NCBI Taxonomy" id="103349"/>
    <lineage>
        <taxon>Eukaryota</taxon>
        <taxon>Viridiplantae</taxon>
        <taxon>Streptophyta</taxon>
        <taxon>Embryophyta</taxon>
        <taxon>Tracheophyta</taxon>
        <taxon>Spermatophyta</taxon>
        <taxon>Magnoliopsida</taxon>
        <taxon>eudicotyledons</taxon>
        <taxon>Gunneridae</taxon>
        <taxon>Pentapetalae</taxon>
        <taxon>rosids</taxon>
        <taxon>Vitales</taxon>
        <taxon>Vitaceae</taxon>
        <taxon>Viteae</taxon>
        <taxon>Vitis</taxon>
    </lineage>
</organism>
<keyword evidence="8" id="KW-0131">Cell cycle</keyword>
<evidence type="ECO:0000256" key="10">
    <source>
        <dbReference type="SAM" id="MobiDB-lite"/>
    </source>
</evidence>
<feature type="region of interest" description="Disordered" evidence="10">
    <location>
        <begin position="1"/>
        <end position="49"/>
    </location>
</feature>
<evidence type="ECO:0000256" key="6">
    <source>
        <dbReference type="ARBA" id="ARBA00022833"/>
    </source>
</evidence>
<accession>A0AA39ADT4</accession>
<dbReference type="Pfam" id="PF13878">
    <property type="entry name" value="zf-C2H2_3"/>
    <property type="match status" value="1"/>
</dbReference>
<comment type="subcellular location">
    <subcellularLocation>
        <location evidence="1">Nucleus</location>
    </subcellularLocation>
</comment>
<comment type="caution">
    <text evidence="13">The sequence shown here is derived from an EMBL/GenBank/DDBJ whole genome shotgun (WGS) entry which is preliminary data.</text>
</comment>
<evidence type="ECO:0000256" key="2">
    <source>
        <dbReference type="ARBA" id="ARBA00005816"/>
    </source>
</evidence>
<dbReference type="InterPro" id="IPR028005">
    <property type="entry name" value="AcTrfase_ESCO_Znf_dom"/>
</dbReference>
<evidence type="ECO:0008006" key="15">
    <source>
        <dbReference type="Google" id="ProtNLM"/>
    </source>
</evidence>
<evidence type="ECO:0000259" key="12">
    <source>
        <dbReference type="Pfam" id="PF13880"/>
    </source>
</evidence>
<dbReference type="AlphaFoldDB" id="A0AA39ADT4"/>
<evidence type="ECO:0000256" key="5">
    <source>
        <dbReference type="ARBA" id="ARBA00022771"/>
    </source>
</evidence>
<keyword evidence="6" id="KW-0862">Zinc</keyword>
<evidence type="ECO:0000256" key="8">
    <source>
        <dbReference type="ARBA" id="ARBA00023306"/>
    </source>
</evidence>
<evidence type="ECO:0000256" key="9">
    <source>
        <dbReference type="ARBA" id="ARBA00023315"/>
    </source>
</evidence>
<dbReference type="GO" id="GO:0005634">
    <property type="term" value="C:nucleus"/>
    <property type="evidence" value="ECO:0007669"/>
    <property type="project" value="UniProtKB-SubCell"/>
</dbReference>